<feature type="signal peptide" evidence="1">
    <location>
        <begin position="1"/>
        <end position="16"/>
    </location>
</feature>
<keyword evidence="1" id="KW-0732">Signal</keyword>
<evidence type="ECO:0000313" key="2">
    <source>
        <dbReference type="EMBL" id="GMI35824.1"/>
    </source>
</evidence>
<keyword evidence="3" id="KW-1185">Reference proteome</keyword>
<organism evidence="2 3">
    <name type="scientific">Tetraparma gracilis</name>
    <dbReference type="NCBI Taxonomy" id="2962635"/>
    <lineage>
        <taxon>Eukaryota</taxon>
        <taxon>Sar</taxon>
        <taxon>Stramenopiles</taxon>
        <taxon>Ochrophyta</taxon>
        <taxon>Bolidophyceae</taxon>
        <taxon>Parmales</taxon>
        <taxon>Triparmaceae</taxon>
        <taxon>Tetraparma</taxon>
    </lineage>
</organism>
<evidence type="ECO:0000313" key="3">
    <source>
        <dbReference type="Proteomes" id="UP001165060"/>
    </source>
</evidence>
<gene>
    <name evidence="2" type="ORF">TeGR_g8357</name>
</gene>
<reference evidence="2 3" key="1">
    <citation type="journal article" date="2023" name="Commun. Biol.">
        <title>Genome analysis of Parmales, the sister group of diatoms, reveals the evolutionary specialization of diatoms from phago-mixotrophs to photoautotrophs.</title>
        <authorList>
            <person name="Ban H."/>
            <person name="Sato S."/>
            <person name="Yoshikawa S."/>
            <person name="Yamada K."/>
            <person name="Nakamura Y."/>
            <person name="Ichinomiya M."/>
            <person name="Sato N."/>
            <person name="Blanc-Mathieu R."/>
            <person name="Endo H."/>
            <person name="Kuwata A."/>
            <person name="Ogata H."/>
        </authorList>
    </citation>
    <scope>NUCLEOTIDE SEQUENCE [LARGE SCALE GENOMIC DNA]</scope>
</reference>
<protein>
    <submittedName>
        <fullName evidence="2">Uncharacterized protein</fullName>
    </submittedName>
</protein>
<dbReference type="EMBL" id="BRYB01004728">
    <property type="protein sequence ID" value="GMI35824.1"/>
    <property type="molecule type" value="Genomic_DNA"/>
</dbReference>
<feature type="chain" id="PRO_5045166268" evidence="1">
    <location>
        <begin position="17"/>
        <end position="311"/>
    </location>
</feature>
<proteinExistence type="predicted"/>
<sequence length="311" mass="33246">MRLLLALWLSCRPGLSAPPPFALLPQPLLSPSPVLLPTASVLVRAAELSPTDLSSLSLAAATKFAAAPTVVVPDSSSPSTGTLAAVLEVRRVTGSKISLTSSSKLLSVRLLGLHRVSFSPLPPSPRSPATASAALLQPLEARPELTTRSPASDLRALSSSLNRLCRLHETRRALYLSLLPLLPSPPPSSLNVRNVFSPLRAVLSLAESRLRPFRLPYHFSDELSSLLLASFAALDNVADAATPAEVREGAGAETALGRMGVAERVCERHIEELREGVRRAEEARRDFCAGCLEAESCPCPKALRRKRARRG</sequence>
<dbReference type="Proteomes" id="UP001165060">
    <property type="component" value="Unassembled WGS sequence"/>
</dbReference>
<comment type="caution">
    <text evidence="2">The sequence shown here is derived from an EMBL/GenBank/DDBJ whole genome shotgun (WGS) entry which is preliminary data.</text>
</comment>
<name>A0ABQ6MYY2_9STRA</name>
<evidence type="ECO:0000256" key="1">
    <source>
        <dbReference type="SAM" id="SignalP"/>
    </source>
</evidence>
<accession>A0ABQ6MYY2</accession>